<feature type="non-terminal residue" evidence="2">
    <location>
        <position position="92"/>
    </location>
</feature>
<feature type="compositionally biased region" description="Basic and acidic residues" evidence="1">
    <location>
        <begin position="1"/>
        <end position="12"/>
    </location>
</feature>
<keyword evidence="3" id="KW-1185">Reference proteome</keyword>
<dbReference type="EMBL" id="ASQP01000016">
    <property type="protein sequence ID" value="OMI41350.1"/>
    <property type="molecule type" value="Genomic_DNA"/>
</dbReference>
<comment type="caution">
    <text evidence="2">The sequence shown here is derived from an EMBL/GenBank/DDBJ whole genome shotgun (WGS) entry which is preliminary data.</text>
</comment>
<evidence type="ECO:0000313" key="2">
    <source>
        <dbReference type="EMBL" id="OMI41350.1"/>
    </source>
</evidence>
<protein>
    <submittedName>
        <fullName evidence="2">Uncharacterized protein</fullName>
    </submittedName>
</protein>
<proteinExistence type="predicted"/>
<name>A0A1R1SSR1_9ACTN</name>
<organism evidence="2 3">
    <name type="scientific">Streptomyces sparsogenes DSM 40356</name>
    <dbReference type="NCBI Taxonomy" id="1331668"/>
    <lineage>
        <taxon>Bacteria</taxon>
        <taxon>Bacillati</taxon>
        <taxon>Actinomycetota</taxon>
        <taxon>Actinomycetes</taxon>
        <taxon>Kitasatosporales</taxon>
        <taxon>Streptomycetaceae</taxon>
        <taxon>Streptomyces</taxon>
    </lineage>
</organism>
<accession>A0A1R1SSR1</accession>
<evidence type="ECO:0000313" key="3">
    <source>
        <dbReference type="Proteomes" id="UP000186168"/>
    </source>
</evidence>
<gene>
    <name evidence="2" type="ORF">SPAR_01209</name>
</gene>
<dbReference type="AlphaFoldDB" id="A0A1R1SSR1"/>
<reference evidence="2 3" key="1">
    <citation type="submission" date="2013-05" db="EMBL/GenBank/DDBJ databases">
        <title>Genome sequence of Streptomyces sparsogenes DSM 40356.</title>
        <authorList>
            <person name="Coyne S."/>
            <person name="Seebeck F.P."/>
        </authorList>
    </citation>
    <scope>NUCLEOTIDE SEQUENCE [LARGE SCALE GENOMIC DNA]</scope>
    <source>
        <strain evidence="2 3">DSM 40356</strain>
    </source>
</reference>
<feature type="region of interest" description="Disordered" evidence="1">
    <location>
        <begin position="1"/>
        <end position="37"/>
    </location>
</feature>
<dbReference type="Proteomes" id="UP000186168">
    <property type="component" value="Unassembled WGS sequence"/>
</dbReference>
<feature type="compositionally biased region" description="Polar residues" evidence="1">
    <location>
        <begin position="14"/>
        <end position="30"/>
    </location>
</feature>
<evidence type="ECO:0000256" key="1">
    <source>
        <dbReference type="SAM" id="MobiDB-lite"/>
    </source>
</evidence>
<sequence>MTTASDTRKDTGDIVSTDTANTGTASTGAMSTDVPPTGTTGVVERWRAVAAATGPADRGAAEAGVRLAYDAAGLPRPERIVWVGSPLEGTAA</sequence>